<feature type="modified residue" description="4-aspartylphosphate" evidence="2">
    <location>
        <position position="53"/>
    </location>
</feature>
<protein>
    <submittedName>
        <fullName evidence="4">Response regulator receiver domain-containing protein</fullName>
    </submittedName>
</protein>
<keyword evidence="1 2" id="KW-0597">Phosphoprotein</keyword>
<name>A0A1N6GTH4_9FLAO</name>
<dbReference type="InterPro" id="IPR001789">
    <property type="entry name" value="Sig_transdc_resp-reg_receiver"/>
</dbReference>
<dbReference type="GO" id="GO:0000160">
    <property type="term" value="P:phosphorelay signal transduction system"/>
    <property type="evidence" value="ECO:0007669"/>
    <property type="project" value="InterPro"/>
</dbReference>
<evidence type="ECO:0000313" key="5">
    <source>
        <dbReference type="Proteomes" id="UP000185207"/>
    </source>
</evidence>
<sequence length="119" mass="13643">MAKRILIFDDDEAILDVLQLVLSGVGYDIVVSNTSNQVIKDVTDFLPDLILMDHHIPNIGGLEAVKLLREHDRFRNIPILYVSASNEIKKYKEHSGADDYIKKPFDIEYLEKKIARYLA</sequence>
<feature type="domain" description="Response regulatory" evidence="3">
    <location>
        <begin position="4"/>
        <end position="118"/>
    </location>
</feature>
<dbReference type="Gene3D" id="3.40.50.2300">
    <property type="match status" value="1"/>
</dbReference>
<dbReference type="OrthoDB" id="9789181at2"/>
<evidence type="ECO:0000256" key="1">
    <source>
        <dbReference type="ARBA" id="ARBA00022553"/>
    </source>
</evidence>
<accession>A0A1N6GTH4</accession>
<dbReference type="SMART" id="SM00448">
    <property type="entry name" value="REC"/>
    <property type="match status" value="1"/>
</dbReference>
<gene>
    <name evidence="4" type="ORF">SAMN05444409_2040</name>
</gene>
<dbReference type="PANTHER" id="PTHR44591:SF3">
    <property type="entry name" value="RESPONSE REGULATORY DOMAIN-CONTAINING PROTEIN"/>
    <property type="match status" value="1"/>
</dbReference>
<dbReference type="RefSeq" id="WP_074235145.1">
    <property type="nucleotide sequence ID" value="NZ_FSRK01000001.1"/>
</dbReference>
<evidence type="ECO:0000313" key="4">
    <source>
        <dbReference type="EMBL" id="SIO10808.1"/>
    </source>
</evidence>
<dbReference type="EMBL" id="FSRK01000001">
    <property type="protein sequence ID" value="SIO10808.1"/>
    <property type="molecule type" value="Genomic_DNA"/>
</dbReference>
<dbReference type="AlphaFoldDB" id="A0A1N6GTH4"/>
<dbReference type="STRING" id="1416779.SAMN05444409_2040"/>
<organism evidence="4 5">
    <name type="scientific">Epilithonimonas zeae</name>
    <dbReference type="NCBI Taxonomy" id="1416779"/>
    <lineage>
        <taxon>Bacteria</taxon>
        <taxon>Pseudomonadati</taxon>
        <taxon>Bacteroidota</taxon>
        <taxon>Flavobacteriia</taxon>
        <taxon>Flavobacteriales</taxon>
        <taxon>Weeksellaceae</taxon>
        <taxon>Chryseobacterium group</taxon>
        <taxon>Epilithonimonas</taxon>
    </lineage>
</organism>
<dbReference type="Proteomes" id="UP000185207">
    <property type="component" value="Unassembled WGS sequence"/>
</dbReference>
<dbReference type="InterPro" id="IPR011006">
    <property type="entry name" value="CheY-like_superfamily"/>
</dbReference>
<dbReference type="SUPFAM" id="SSF52172">
    <property type="entry name" value="CheY-like"/>
    <property type="match status" value="1"/>
</dbReference>
<dbReference type="PROSITE" id="PS50110">
    <property type="entry name" value="RESPONSE_REGULATORY"/>
    <property type="match status" value="1"/>
</dbReference>
<keyword evidence="5" id="KW-1185">Reference proteome</keyword>
<evidence type="ECO:0000259" key="3">
    <source>
        <dbReference type="PROSITE" id="PS50110"/>
    </source>
</evidence>
<dbReference type="InterPro" id="IPR050595">
    <property type="entry name" value="Bact_response_regulator"/>
</dbReference>
<evidence type="ECO:0000256" key="2">
    <source>
        <dbReference type="PROSITE-ProRule" id="PRU00169"/>
    </source>
</evidence>
<dbReference type="Pfam" id="PF00072">
    <property type="entry name" value="Response_reg"/>
    <property type="match status" value="1"/>
</dbReference>
<proteinExistence type="predicted"/>
<reference evidence="5" key="1">
    <citation type="submission" date="2016-11" db="EMBL/GenBank/DDBJ databases">
        <authorList>
            <person name="Varghese N."/>
            <person name="Submissions S."/>
        </authorList>
    </citation>
    <scope>NUCLEOTIDE SEQUENCE [LARGE SCALE GENOMIC DNA]</scope>
    <source>
        <strain evidence="5">DSM 27623</strain>
    </source>
</reference>
<dbReference type="PANTHER" id="PTHR44591">
    <property type="entry name" value="STRESS RESPONSE REGULATOR PROTEIN 1"/>
    <property type="match status" value="1"/>
</dbReference>